<dbReference type="PROSITE" id="PS50931">
    <property type="entry name" value="HTH_LYSR"/>
    <property type="match status" value="1"/>
</dbReference>
<dbReference type="AlphaFoldDB" id="A0A1A5XDF8"/>
<evidence type="ECO:0000256" key="4">
    <source>
        <dbReference type="ARBA" id="ARBA00023163"/>
    </source>
</evidence>
<dbReference type="OrthoDB" id="9789529at2"/>
<dbReference type="InterPro" id="IPR000847">
    <property type="entry name" value="LysR_HTH_N"/>
</dbReference>
<keyword evidence="4" id="KW-0804">Transcription</keyword>
<keyword evidence="2" id="KW-0805">Transcription regulation</keyword>
<dbReference type="Pfam" id="PF03466">
    <property type="entry name" value="LysR_substrate"/>
    <property type="match status" value="1"/>
</dbReference>
<comment type="caution">
    <text evidence="7">The sequence shown here is derived from an EMBL/GenBank/DDBJ whole genome shotgun (WGS) entry which is preliminary data.</text>
</comment>
<keyword evidence="3 7" id="KW-0238">DNA-binding</keyword>
<reference evidence="6 9" key="2">
    <citation type="submission" date="2018-05" db="EMBL/GenBank/DDBJ databases">
        <title>Genomic Encyclopedia of Type Strains, Phase IV (KMG-V): Genome sequencing to study the core and pangenomes of soil and plant-associated prokaryotes.</title>
        <authorList>
            <person name="Whitman W."/>
        </authorList>
    </citation>
    <scope>NUCLEOTIDE SEQUENCE [LARGE SCALE GENOMIC DNA]</scope>
    <source>
        <strain evidence="6 9">SIr-6563</strain>
    </source>
</reference>
<dbReference type="EMBL" id="FNZM01000016">
    <property type="protein sequence ID" value="SEK07594.1"/>
    <property type="molecule type" value="Genomic_DNA"/>
</dbReference>
<dbReference type="GO" id="GO:0003700">
    <property type="term" value="F:DNA-binding transcription factor activity"/>
    <property type="evidence" value="ECO:0007669"/>
    <property type="project" value="InterPro"/>
</dbReference>
<comment type="similarity">
    <text evidence="1">Belongs to the LysR transcriptional regulatory family.</text>
</comment>
<organism evidence="7 8">
    <name type="scientific">Paraburkholderia tropica</name>
    <dbReference type="NCBI Taxonomy" id="92647"/>
    <lineage>
        <taxon>Bacteria</taxon>
        <taxon>Pseudomonadati</taxon>
        <taxon>Pseudomonadota</taxon>
        <taxon>Betaproteobacteria</taxon>
        <taxon>Burkholderiales</taxon>
        <taxon>Burkholderiaceae</taxon>
        <taxon>Paraburkholderia</taxon>
    </lineage>
</organism>
<dbReference type="GO" id="GO:0000976">
    <property type="term" value="F:transcription cis-regulatory region binding"/>
    <property type="evidence" value="ECO:0007669"/>
    <property type="project" value="TreeGrafter"/>
</dbReference>
<name>A0A1A5XDF8_9BURK</name>
<protein>
    <submittedName>
        <fullName evidence="6">DNA-binding transcriptional LysR family regulator</fullName>
    </submittedName>
    <submittedName>
        <fullName evidence="7">DNA-binding transcriptional regulator, LysR family</fullName>
    </submittedName>
</protein>
<evidence type="ECO:0000259" key="5">
    <source>
        <dbReference type="PROSITE" id="PS50931"/>
    </source>
</evidence>
<reference evidence="7 8" key="1">
    <citation type="submission" date="2016-10" db="EMBL/GenBank/DDBJ databases">
        <authorList>
            <person name="Varghese N."/>
            <person name="Submissions S."/>
        </authorList>
    </citation>
    <scope>NUCLEOTIDE SEQUENCE [LARGE SCALE GENOMIC DNA]</scope>
    <source>
        <strain evidence="7 8">LMG 22274</strain>
    </source>
</reference>
<dbReference type="PRINTS" id="PR00039">
    <property type="entry name" value="HTHLYSR"/>
</dbReference>
<dbReference type="InterPro" id="IPR005119">
    <property type="entry name" value="LysR_subst-bd"/>
</dbReference>
<dbReference type="SUPFAM" id="SSF46785">
    <property type="entry name" value="Winged helix' DNA-binding domain"/>
    <property type="match status" value="1"/>
</dbReference>
<gene>
    <name evidence="6" type="ORF">C7400_119125</name>
    <name evidence="7" type="ORF">SAMN05216550_11634</name>
</gene>
<dbReference type="EMBL" id="QJJV01000019">
    <property type="protein sequence ID" value="PXX11558.1"/>
    <property type="molecule type" value="Genomic_DNA"/>
</dbReference>
<evidence type="ECO:0000313" key="7">
    <source>
        <dbReference type="EMBL" id="SEK07594.1"/>
    </source>
</evidence>
<feature type="domain" description="HTH lysR-type" evidence="5">
    <location>
        <begin position="2"/>
        <end position="58"/>
    </location>
</feature>
<evidence type="ECO:0000313" key="9">
    <source>
        <dbReference type="Proteomes" id="UP000247515"/>
    </source>
</evidence>
<dbReference type="Pfam" id="PF00126">
    <property type="entry name" value="HTH_1"/>
    <property type="match status" value="1"/>
</dbReference>
<dbReference type="GeneID" id="61306480"/>
<dbReference type="RefSeq" id="WP_065060471.1">
    <property type="nucleotide sequence ID" value="NZ_CADFGN010000014.1"/>
</dbReference>
<evidence type="ECO:0000256" key="3">
    <source>
        <dbReference type="ARBA" id="ARBA00023125"/>
    </source>
</evidence>
<dbReference type="PANTHER" id="PTHR30126:SF99">
    <property type="entry name" value="TRANSCRIPTIONAL REGULATOR LYSR FAMILY"/>
    <property type="match status" value="1"/>
</dbReference>
<evidence type="ECO:0000256" key="1">
    <source>
        <dbReference type="ARBA" id="ARBA00009437"/>
    </source>
</evidence>
<dbReference type="Proteomes" id="UP000183529">
    <property type="component" value="Unassembled WGS sequence"/>
</dbReference>
<dbReference type="PANTHER" id="PTHR30126">
    <property type="entry name" value="HTH-TYPE TRANSCRIPTIONAL REGULATOR"/>
    <property type="match status" value="1"/>
</dbReference>
<dbReference type="InterPro" id="IPR036390">
    <property type="entry name" value="WH_DNA-bd_sf"/>
</dbReference>
<dbReference type="Gene3D" id="1.10.10.10">
    <property type="entry name" value="Winged helix-like DNA-binding domain superfamily/Winged helix DNA-binding domain"/>
    <property type="match status" value="1"/>
</dbReference>
<keyword evidence="9" id="KW-1185">Reference proteome</keyword>
<dbReference type="Gene3D" id="3.40.190.290">
    <property type="match status" value="1"/>
</dbReference>
<dbReference type="InterPro" id="IPR036388">
    <property type="entry name" value="WH-like_DNA-bd_sf"/>
</dbReference>
<evidence type="ECO:0000313" key="8">
    <source>
        <dbReference type="Proteomes" id="UP000183529"/>
    </source>
</evidence>
<dbReference type="Proteomes" id="UP000247515">
    <property type="component" value="Unassembled WGS sequence"/>
</dbReference>
<proteinExistence type="inferred from homology"/>
<accession>A0A1A5XDF8</accession>
<dbReference type="CDD" id="cd05466">
    <property type="entry name" value="PBP2_LTTR_substrate"/>
    <property type="match status" value="1"/>
</dbReference>
<evidence type="ECO:0000256" key="2">
    <source>
        <dbReference type="ARBA" id="ARBA00023015"/>
    </source>
</evidence>
<evidence type="ECO:0000313" key="6">
    <source>
        <dbReference type="EMBL" id="PXX11558.1"/>
    </source>
</evidence>
<sequence length="293" mass="32564">MLNPQWLRTFEMLADVGNFTRAAERLGITQAAVSQHLRHLEDRLGLLVFRRPRGIEITPAGRALLDYCAELEVSDRKLRDRLAAPDADAGEIALISPGSIGLALYPLLLDLQAAHPGLSIRHRFAPDSEVLAAVLANQYELGLLTLKPDDERLKATRFAEEPLEMVIPAGETVRTWEDLERIGFVDHPDGLAMANRLLSRRFPGNTGARALPRRGFSNQIGLILEPVARGFGFTVLPRYARRAFARQEAIEVVECDVAVVDTLWLIHRAEWPLPRRAQRVVEFLCAQMAAAGG</sequence>
<dbReference type="SUPFAM" id="SSF53850">
    <property type="entry name" value="Periplasmic binding protein-like II"/>
    <property type="match status" value="1"/>
</dbReference>